<accession>A0A1W6L3V6</accession>
<evidence type="ECO:0000313" key="3">
    <source>
        <dbReference type="EMBL" id="ARN18876.1"/>
    </source>
</evidence>
<sequence length="197" mass="21231">MKRTLAGLTGALLLAGAAHAQQRPGGDVRPFLGFGLTYGGDKLESFDFSNDTSSTVRAGNLVDLKAGVDFLVGGPFSMQASIGYHFDGVNGSNGDYSFSRVPFEFLGYYSINPQFRIGGGVRQSFDAHVDSNGVVGGLDSSFDAKTGFVVEAEYFPWHRIGIKFRAVSEKFEGKDGVYRGQKFDGSHAGVYGVFYFN</sequence>
<keyword evidence="1" id="KW-0732">Signal</keyword>
<reference evidence="3 4" key="1">
    <citation type="submission" date="2016-04" db="EMBL/GenBank/DDBJ databases">
        <title>Complete genome sequence of natural rubber-degrading, novel Gram-negative bacterium, Rhizobacter gummiphilus strain NS21.</title>
        <authorList>
            <person name="Tabata M."/>
            <person name="Kasai D."/>
            <person name="Fukuda M."/>
        </authorList>
    </citation>
    <scope>NUCLEOTIDE SEQUENCE [LARGE SCALE GENOMIC DNA]</scope>
    <source>
        <strain evidence="3 4">NS21</strain>
    </source>
</reference>
<dbReference type="OrthoDB" id="5874203at2"/>
<organism evidence="3 4">
    <name type="scientific">Piscinibacter gummiphilus</name>
    <dbReference type="NCBI Taxonomy" id="946333"/>
    <lineage>
        <taxon>Bacteria</taxon>
        <taxon>Pseudomonadati</taxon>
        <taxon>Pseudomonadota</taxon>
        <taxon>Betaproteobacteria</taxon>
        <taxon>Burkholderiales</taxon>
        <taxon>Sphaerotilaceae</taxon>
        <taxon>Piscinibacter</taxon>
    </lineage>
</organism>
<evidence type="ECO:0000256" key="1">
    <source>
        <dbReference type="ARBA" id="ARBA00022729"/>
    </source>
</evidence>
<dbReference type="RefSeq" id="WP_085749121.1">
    <property type="nucleotide sequence ID" value="NZ_BSPR01000012.1"/>
</dbReference>
<name>A0A1W6L3V6_9BURK</name>
<feature type="domain" description="Outer membrane protein beta-barrel" evidence="2">
    <location>
        <begin position="11"/>
        <end position="165"/>
    </location>
</feature>
<protein>
    <recommendedName>
        <fullName evidence="2">Outer membrane protein beta-barrel domain-containing protein</fullName>
    </recommendedName>
</protein>
<dbReference type="InterPro" id="IPR027385">
    <property type="entry name" value="Beta-barrel_OMP"/>
</dbReference>
<gene>
    <name evidence="3" type="ORF">A4W93_02495</name>
</gene>
<dbReference type="EMBL" id="CP015118">
    <property type="protein sequence ID" value="ARN18876.1"/>
    <property type="molecule type" value="Genomic_DNA"/>
</dbReference>
<proteinExistence type="predicted"/>
<dbReference type="Proteomes" id="UP000193427">
    <property type="component" value="Chromosome"/>
</dbReference>
<dbReference type="KEGG" id="rgu:A4W93_02495"/>
<dbReference type="Pfam" id="PF13505">
    <property type="entry name" value="OMP_b-brl"/>
    <property type="match status" value="1"/>
</dbReference>
<keyword evidence="4" id="KW-1185">Reference proteome</keyword>
<evidence type="ECO:0000313" key="4">
    <source>
        <dbReference type="Proteomes" id="UP000193427"/>
    </source>
</evidence>
<evidence type="ECO:0000259" key="2">
    <source>
        <dbReference type="Pfam" id="PF13505"/>
    </source>
</evidence>
<dbReference type="AlphaFoldDB" id="A0A1W6L3V6"/>